<feature type="region of interest" description="Disordered" evidence="2">
    <location>
        <begin position="617"/>
        <end position="636"/>
    </location>
</feature>
<evidence type="ECO:0000256" key="1">
    <source>
        <dbReference type="SAM" id="Coils"/>
    </source>
</evidence>
<dbReference type="PANTHER" id="PTHR28083:SF1">
    <property type="entry name" value="GOOD FOR FULL DBP5 ACTIVITY PROTEIN 2"/>
    <property type="match status" value="1"/>
</dbReference>
<dbReference type="EMBL" id="MCFA01000145">
    <property type="protein sequence ID" value="ORY03555.1"/>
    <property type="molecule type" value="Genomic_DNA"/>
</dbReference>
<evidence type="ECO:0000313" key="5">
    <source>
        <dbReference type="Proteomes" id="UP000193144"/>
    </source>
</evidence>
<feature type="compositionally biased region" description="Basic and acidic residues" evidence="2">
    <location>
        <begin position="681"/>
        <end position="694"/>
    </location>
</feature>
<dbReference type="InterPro" id="IPR036397">
    <property type="entry name" value="RNaseH_sf"/>
</dbReference>
<evidence type="ECO:0000259" key="3">
    <source>
        <dbReference type="Pfam" id="PF21762"/>
    </source>
</evidence>
<reference evidence="4 5" key="1">
    <citation type="submission" date="2016-07" db="EMBL/GenBank/DDBJ databases">
        <title>Pervasive Adenine N6-methylation of Active Genes in Fungi.</title>
        <authorList>
            <consortium name="DOE Joint Genome Institute"/>
            <person name="Mondo S.J."/>
            <person name="Dannebaum R.O."/>
            <person name="Kuo R.C."/>
            <person name="Labutti K."/>
            <person name="Haridas S."/>
            <person name="Kuo A."/>
            <person name="Salamov A."/>
            <person name="Ahrendt S.R."/>
            <person name="Lipzen A."/>
            <person name="Sullivan W."/>
            <person name="Andreopoulos W.B."/>
            <person name="Clum A."/>
            <person name="Lindquist E."/>
            <person name="Daum C."/>
            <person name="Ramamoorthy G.K."/>
            <person name="Gryganskyi A."/>
            <person name="Culley D."/>
            <person name="Magnuson J.K."/>
            <person name="James T.Y."/>
            <person name="O'Malley M.A."/>
            <person name="Stajich J.E."/>
            <person name="Spatafora J.W."/>
            <person name="Visel A."/>
            <person name="Grigoriev I.V."/>
        </authorList>
    </citation>
    <scope>NUCLEOTIDE SEQUENCE [LARGE SCALE GENOMIC DNA]</scope>
    <source>
        <strain evidence="4 5">CBS 115471</strain>
    </source>
</reference>
<evidence type="ECO:0000313" key="4">
    <source>
        <dbReference type="EMBL" id="ORY03555.1"/>
    </source>
</evidence>
<feature type="coiled-coil region" evidence="1">
    <location>
        <begin position="285"/>
        <end position="312"/>
    </location>
</feature>
<dbReference type="Proteomes" id="UP000193144">
    <property type="component" value="Unassembled WGS sequence"/>
</dbReference>
<dbReference type="InterPro" id="IPR012337">
    <property type="entry name" value="RNaseH-like_sf"/>
</dbReference>
<protein>
    <recommendedName>
        <fullName evidence="3">Gfd2/YDR514C-like C-terminal domain-containing protein</fullName>
    </recommendedName>
</protein>
<dbReference type="STRING" id="1231657.A0A1Y1Z158"/>
<feature type="compositionally biased region" description="Basic and acidic residues" evidence="2">
    <location>
        <begin position="1"/>
        <end position="10"/>
    </location>
</feature>
<dbReference type="GO" id="GO:0003676">
    <property type="term" value="F:nucleic acid binding"/>
    <property type="evidence" value="ECO:0007669"/>
    <property type="project" value="InterPro"/>
</dbReference>
<dbReference type="InterPro" id="IPR040151">
    <property type="entry name" value="Gfd2/YDR514C-like"/>
</dbReference>
<feature type="region of interest" description="Disordered" evidence="2">
    <location>
        <begin position="641"/>
        <end position="766"/>
    </location>
</feature>
<feature type="compositionally biased region" description="Basic residues" evidence="2">
    <location>
        <begin position="714"/>
        <end position="731"/>
    </location>
</feature>
<accession>A0A1Y1Z158</accession>
<dbReference type="AlphaFoldDB" id="A0A1Y1Z158"/>
<dbReference type="InterPro" id="IPR048519">
    <property type="entry name" value="Gfd2/YDR514C-like_C"/>
</dbReference>
<feature type="region of interest" description="Disordered" evidence="2">
    <location>
        <begin position="1"/>
        <end position="99"/>
    </location>
</feature>
<keyword evidence="1" id="KW-0175">Coiled coil</keyword>
<dbReference type="OrthoDB" id="5953249at2759"/>
<feature type="compositionally biased region" description="Acidic residues" evidence="2">
    <location>
        <begin position="620"/>
        <end position="633"/>
    </location>
</feature>
<dbReference type="Pfam" id="PF21762">
    <property type="entry name" value="DEDDh_C"/>
    <property type="match status" value="1"/>
</dbReference>
<comment type="caution">
    <text evidence="4">The sequence shown here is derived from an EMBL/GenBank/DDBJ whole genome shotgun (WGS) entry which is preliminary data.</text>
</comment>
<evidence type="ECO:0000256" key="2">
    <source>
        <dbReference type="SAM" id="MobiDB-lite"/>
    </source>
</evidence>
<feature type="compositionally biased region" description="Polar residues" evidence="2">
    <location>
        <begin position="642"/>
        <end position="666"/>
    </location>
</feature>
<feature type="domain" description="Gfd2/YDR514C-like C-terminal" evidence="3">
    <location>
        <begin position="377"/>
        <end position="580"/>
    </location>
</feature>
<keyword evidence="5" id="KW-1185">Reference proteome</keyword>
<organism evidence="4 5">
    <name type="scientific">Clohesyomyces aquaticus</name>
    <dbReference type="NCBI Taxonomy" id="1231657"/>
    <lineage>
        <taxon>Eukaryota</taxon>
        <taxon>Fungi</taxon>
        <taxon>Dikarya</taxon>
        <taxon>Ascomycota</taxon>
        <taxon>Pezizomycotina</taxon>
        <taxon>Dothideomycetes</taxon>
        <taxon>Pleosporomycetidae</taxon>
        <taxon>Pleosporales</taxon>
        <taxon>Lindgomycetaceae</taxon>
        <taxon>Clohesyomyces</taxon>
    </lineage>
</organism>
<gene>
    <name evidence="4" type="ORF">BCR34DRAFT_69548</name>
</gene>
<proteinExistence type="predicted"/>
<sequence>MAASRLERLSRLVSADLQALPDKPPQPEEPVSDDDASGGVSLIPDGGRPEQQQSDPAERVSKSSSPPDPTVQAPTAQSSGTRQGTSTTTNPPTVTENPDRRFVWVQGVASRFNLGSTPDSLALPSSTLPDIKLQKGDLAPANQDFAPLLALSKYPYKFCHRSCMQEVATHFFDAGKFWARTWDLYYVWDIDEVKPLILVREDQFQALLTEVNLRLRLGLEITDWQREHGLVSRFPDHPRCTPRYLGRSRSRTELDYLQEIVPRASFHAPGEKMYPPLEQRTLEYFKQHIEELMELQRNNGKAQKLKKKQERILKQQTIGMQFKRAQRYLGLRPAKQSLQDLVTPEGEQKEQEMAQKLGVSSVDPSLPVPFPFEKDAVIICVDVESFERDHNKITEVGVASLDTRDLKGIAPGQHGENWASKIRARHFRMYEHKHLNNTKFVAGCADRFDFGNSEFVRLSDAPVAVGSCFNPPFCAVPDEEDPEKWMMEMMHKNDLSEQRNIILLGHDPTGDIRYLSNLGFKVMDLPNLLETLDTAALYRFWKRDQNTTKLGHILYDFDIMAWNLHNAGNDAVYTIRALLAVIVWEATIRGSSEVESKRAAINAARLAALTEEARVRAQEEMEGWNDDEDDDGGEPVKFSVVSRENASPTPKKNFTSNHLAQSNPTGTVLGPVGFPSLDGHVSPERGYQRGRGSEQRGANSSNRGSRGSPDAGRRGRSRGRNAGSRRPRAARHNIISRPTSERESNDDNPFAQAYSPTTCHDLVAPW</sequence>
<feature type="compositionally biased region" description="Low complexity" evidence="2">
    <location>
        <begin position="699"/>
        <end position="710"/>
    </location>
</feature>
<dbReference type="GO" id="GO:0005634">
    <property type="term" value="C:nucleus"/>
    <property type="evidence" value="ECO:0007669"/>
    <property type="project" value="TreeGrafter"/>
</dbReference>
<name>A0A1Y1Z158_9PLEO</name>
<dbReference type="Gene3D" id="3.30.420.10">
    <property type="entry name" value="Ribonuclease H-like superfamily/Ribonuclease H"/>
    <property type="match status" value="1"/>
</dbReference>
<feature type="compositionally biased region" description="Low complexity" evidence="2">
    <location>
        <begin position="75"/>
        <end position="95"/>
    </location>
</feature>
<dbReference type="SUPFAM" id="SSF53098">
    <property type="entry name" value="Ribonuclease H-like"/>
    <property type="match status" value="1"/>
</dbReference>
<dbReference type="PANTHER" id="PTHR28083">
    <property type="entry name" value="GOOD FOR FULL DBP5 ACTIVITY PROTEIN 2"/>
    <property type="match status" value="1"/>
</dbReference>